<keyword evidence="3" id="KW-0949">S-adenosyl-L-methionine</keyword>
<dbReference type="SFLD" id="SFLDG01101">
    <property type="entry name" value="Uncharacterised_Radical_SAM_Su"/>
    <property type="match status" value="1"/>
</dbReference>
<proteinExistence type="predicted"/>
<dbReference type="Gene3D" id="1.20.58.2180">
    <property type="match status" value="1"/>
</dbReference>
<comment type="cofactor">
    <cofactor evidence="1">
        <name>[4Fe-4S] cluster</name>
        <dbReference type="ChEBI" id="CHEBI:49883"/>
    </cofactor>
</comment>
<dbReference type="STRING" id="521011.Mpal_1597"/>
<evidence type="ECO:0000259" key="7">
    <source>
        <dbReference type="PROSITE" id="PS51918"/>
    </source>
</evidence>
<dbReference type="AlphaFoldDB" id="B8GIU6"/>
<evidence type="ECO:0000256" key="4">
    <source>
        <dbReference type="ARBA" id="ARBA00022723"/>
    </source>
</evidence>
<evidence type="ECO:0000256" key="1">
    <source>
        <dbReference type="ARBA" id="ARBA00001966"/>
    </source>
</evidence>
<dbReference type="EMBL" id="CP001338">
    <property type="protein sequence ID" value="ACL16909.1"/>
    <property type="molecule type" value="Genomic_DNA"/>
</dbReference>
<evidence type="ECO:0000256" key="5">
    <source>
        <dbReference type="ARBA" id="ARBA00023004"/>
    </source>
</evidence>
<dbReference type="Gene3D" id="3.20.20.70">
    <property type="entry name" value="Aldolase class I"/>
    <property type="match status" value="1"/>
</dbReference>
<dbReference type="PROSITE" id="PS51918">
    <property type="entry name" value="RADICAL_SAM"/>
    <property type="match status" value="1"/>
</dbReference>
<reference evidence="8 9" key="1">
    <citation type="journal article" date="2015" name="Genome Announc.">
        <title>Complete Genome Sequence of Methanosphaerula palustris E1-9CT, a Hydrogenotrophic Methanogen Isolated from a Minerotrophic Fen Peatland.</title>
        <authorList>
            <person name="Cadillo-Quiroz H."/>
            <person name="Browne P."/>
            <person name="Kyrpides N."/>
            <person name="Woyke T."/>
            <person name="Goodwin L."/>
            <person name="Detter C."/>
            <person name="Yavitt J.B."/>
            <person name="Zinder S.H."/>
        </authorList>
    </citation>
    <scope>NUCLEOTIDE SEQUENCE [LARGE SCALE GENOMIC DNA]</scope>
    <source>
        <strain evidence="9">ATCC BAA-1556 / DSM 19958 / E1-9c</strain>
    </source>
</reference>
<dbReference type="GO" id="GO:0046872">
    <property type="term" value="F:metal ion binding"/>
    <property type="evidence" value="ECO:0007669"/>
    <property type="project" value="UniProtKB-KW"/>
</dbReference>
<gene>
    <name evidence="8" type="ordered locus">Mpal_1597</name>
</gene>
<keyword evidence="2" id="KW-0004">4Fe-4S</keyword>
<evidence type="ECO:0000313" key="9">
    <source>
        <dbReference type="Proteomes" id="UP000002457"/>
    </source>
</evidence>
<evidence type="ECO:0000256" key="2">
    <source>
        <dbReference type="ARBA" id="ARBA00022485"/>
    </source>
</evidence>
<dbReference type="PANTHER" id="PTHR30352">
    <property type="entry name" value="PYRUVATE FORMATE-LYASE-ACTIVATING ENZYME"/>
    <property type="match status" value="1"/>
</dbReference>
<dbReference type="PANTHER" id="PTHR30352:SF5">
    <property type="entry name" value="PYRUVATE FORMATE-LYASE 1-ACTIVATING ENZYME"/>
    <property type="match status" value="1"/>
</dbReference>
<accession>B8GIU6</accession>
<evidence type="ECO:0000256" key="3">
    <source>
        <dbReference type="ARBA" id="ARBA00022691"/>
    </source>
</evidence>
<dbReference type="Gene3D" id="3.40.50.1980">
    <property type="entry name" value="Nitrogenase molybdenum iron protein domain"/>
    <property type="match status" value="1"/>
</dbReference>
<keyword evidence="9" id="KW-1185">Reference proteome</keyword>
<evidence type="ECO:0000256" key="6">
    <source>
        <dbReference type="ARBA" id="ARBA00023014"/>
    </source>
</evidence>
<dbReference type="GO" id="GO:0003824">
    <property type="term" value="F:catalytic activity"/>
    <property type="evidence" value="ECO:0007669"/>
    <property type="project" value="InterPro"/>
</dbReference>
<dbReference type="SUPFAM" id="SSF102114">
    <property type="entry name" value="Radical SAM enzymes"/>
    <property type="match status" value="1"/>
</dbReference>
<dbReference type="eggNOG" id="arCOG00948">
    <property type="taxonomic scope" value="Archaea"/>
</dbReference>
<keyword evidence="4" id="KW-0479">Metal-binding</keyword>
<dbReference type="InterPro" id="IPR034457">
    <property type="entry name" value="Organic_radical-activating"/>
</dbReference>
<dbReference type="KEGG" id="mpl:Mpal_1597"/>
<dbReference type="Pfam" id="PF04055">
    <property type="entry name" value="Radical_SAM"/>
    <property type="match status" value="1"/>
</dbReference>
<organism evidence="8 9">
    <name type="scientific">Methanosphaerula palustris (strain ATCC BAA-1556 / DSM 19958 / E1-9c)</name>
    <dbReference type="NCBI Taxonomy" id="521011"/>
    <lineage>
        <taxon>Archaea</taxon>
        <taxon>Methanobacteriati</taxon>
        <taxon>Methanobacteriota</taxon>
        <taxon>Stenosarchaea group</taxon>
        <taxon>Methanomicrobia</taxon>
        <taxon>Methanomicrobiales</taxon>
        <taxon>Methanoregulaceae</taxon>
        <taxon>Methanosphaerula</taxon>
    </lineage>
</organism>
<dbReference type="GO" id="GO:0051539">
    <property type="term" value="F:4 iron, 4 sulfur cluster binding"/>
    <property type="evidence" value="ECO:0007669"/>
    <property type="project" value="UniProtKB-KW"/>
</dbReference>
<protein>
    <submittedName>
        <fullName evidence="8">Radical SAM domain protein</fullName>
    </submittedName>
</protein>
<dbReference type="InterPro" id="IPR058240">
    <property type="entry name" value="rSAM_sf"/>
</dbReference>
<dbReference type="HOGENOM" id="CLU_462970_0_0_2"/>
<feature type="domain" description="Radical SAM core" evidence="7">
    <location>
        <begin position="53"/>
        <end position="274"/>
    </location>
</feature>
<keyword evidence="6" id="KW-0411">Iron-sulfur</keyword>
<dbReference type="InterPro" id="IPR007197">
    <property type="entry name" value="rSAM"/>
</dbReference>
<keyword evidence="5" id="KW-0408">Iron</keyword>
<evidence type="ECO:0000313" key="8">
    <source>
        <dbReference type="EMBL" id="ACL16909.1"/>
    </source>
</evidence>
<dbReference type="SFLD" id="SFLDS00029">
    <property type="entry name" value="Radical_SAM"/>
    <property type="match status" value="1"/>
</dbReference>
<dbReference type="InterPro" id="IPR013785">
    <property type="entry name" value="Aldolase_TIM"/>
</dbReference>
<dbReference type="SUPFAM" id="SSF53807">
    <property type="entry name" value="Helical backbone' metal receptor"/>
    <property type="match status" value="1"/>
</dbReference>
<sequence>MRCEICEHTCEIPEGKAGRCRMYITSDGTITERFAGSYLVRYPISIETMPLLHFYPRGKFLQVSTIRCNFSCTGCVSEVLTRATKKFGPALTKLTPDEIVDRAEAEHCLGIMFCLNEPAVSFGTFLDLAETAHSRGLLVGCSTNGYFTESALRRLLPFIDAVNIELNGRSDEEDQACGAEHAEPVFRNIRTLFMNGVHVEVAVMHMNGNEEEVLAACQEIAGISPAIPIQVMRFIPLGSADLSLEPSIHQSERFCDTIRNYSSFVYLFNSPGSPYLNTLCPHCGEPVITREMLGPMGARIIGLQPLGVCACGYHLPVTGSIASGSFLEEGMMGGYRPTRAFEIIQAILTCLDVTDDTACARVWLDFMQSNYINELHKKIQTIDSYYEIVTYLAGLTGREAKGAELIEHMQARAGFIQDHVSALPKPRVYYMMGTPFFALNEGRFETRLVEAAGGFSVNRDLPRMGKPGITVTPADLERMDPDIIVISGLFSSPPEEVMAFCREHGVCTRAADAGKIVSMPPSWDFGNPRWILGLMVLANALHPEVFQFDLDAEADTFYRKFYGMPFVDAQPNRSFFRPDPGAAGPNELI</sequence>
<name>B8GIU6_METPE</name>
<dbReference type="Proteomes" id="UP000002457">
    <property type="component" value="Chromosome"/>
</dbReference>
<dbReference type="InterPro" id="IPR027596">
    <property type="entry name" value="AmmeMemoSam_rS"/>
</dbReference>